<gene>
    <name evidence="2" type="ORF">LPLAT_LOCUS12135</name>
</gene>
<keyword evidence="3" id="KW-1185">Reference proteome</keyword>
<evidence type="ECO:0000313" key="3">
    <source>
        <dbReference type="Proteomes" id="UP001497644"/>
    </source>
</evidence>
<sequence>MNKYKEKIVPVDSGDRKPPVSLSSVPYLIPFALYSTQGTATSSSKRTFSTKGQEINPGFERIKGNDRHSNRALSVMSFYVFVLLRTTTSTKPTRGRLV</sequence>
<protein>
    <submittedName>
        <fullName evidence="2">Uncharacterized protein</fullName>
    </submittedName>
</protein>
<dbReference type="AlphaFoldDB" id="A0AAV2P1U4"/>
<name>A0AAV2P1U4_9HYME</name>
<evidence type="ECO:0000256" key="1">
    <source>
        <dbReference type="SAM" id="MobiDB-lite"/>
    </source>
</evidence>
<dbReference type="EMBL" id="OZ034830">
    <property type="protein sequence ID" value="CAL1686811.1"/>
    <property type="molecule type" value="Genomic_DNA"/>
</dbReference>
<organism evidence="2 3">
    <name type="scientific">Lasius platythorax</name>
    <dbReference type="NCBI Taxonomy" id="488582"/>
    <lineage>
        <taxon>Eukaryota</taxon>
        <taxon>Metazoa</taxon>
        <taxon>Ecdysozoa</taxon>
        <taxon>Arthropoda</taxon>
        <taxon>Hexapoda</taxon>
        <taxon>Insecta</taxon>
        <taxon>Pterygota</taxon>
        <taxon>Neoptera</taxon>
        <taxon>Endopterygota</taxon>
        <taxon>Hymenoptera</taxon>
        <taxon>Apocrita</taxon>
        <taxon>Aculeata</taxon>
        <taxon>Formicoidea</taxon>
        <taxon>Formicidae</taxon>
        <taxon>Formicinae</taxon>
        <taxon>Lasius</taxon>
        <taxon>Lasius</taxon>
    </lineage>
</organism>
<reference evidence="2" key="1">
    <citation type="submission" date="2024-04" db="EMBL/GenBank/DDBJ databases">
        <authorList>
            <consortium name="Molecular Ecology Group"/>
        </authorList>
    </citation>
    <scope>NUCLEOTIDE SEQUENCE</scope>
</reference>
<proteinExistence type="predicted"/>
<evidence type="ECO:0000313" key="2">
    <source>
        <dbReference type="EMBL" id="CAL1686811.1"/>
    </source>
</evidence>
<feature type="region of interest" description="Disordered" evidence="1">
    <location>
        <begin position="42"/>
        <end position="63"/>
    </location>
</feature>
<accession>A0AAV2P1U4</accession>
<dbReference type="Proteomes" id="UP001497644">
    <property type="component" value="Chromosome 7"/>
</dbReference>
<feature type="compositionally biased region" description="Polar residues" evidence="1">
    <location>
        <begin position="42"/>
        <end position="53"/>
    </location>
</feature>